<protein>
    <submittedName>
        <fullName evidence="4">BON domain-containing protein</fullName>
    </submittedName>
</protein>
<dbReference type="RefSeq" id="WP_264281171.1">
    <property type="nucleotide sequence ID" value="NZ_CP107006.1"/>
</dbReference>
<sequence>MKNKSILFACLLSLGLAACGPNDTKIKQEVSDKLTTTAPTTTVDVQKGVVTLGGEVADDATKVAAEEAAKSVKGVKSVTNNIMVTPAQVMAPPPPPVDINPDEKIRMSVDSAITASGVTGVTVAVANGEVTLTGEVSKDDLKKARQAADQSKPKKVINNLTVKK</sequence>
<dbReference type="InterPro" id="IPR051686">
    <property type="entry name" value="Lipoprotein_DolP"/>
</dbReference>
<dbReference type="PANTHER" id="PTHR34606:SF15">
    <property type="entry name" value="BON DOMAIN-CONTAINING PROTEIN"/>
    <property type="match status" value="1"/>
</dbReference>
<dbReference type="InterPro" id="IPR014004">
    <property type="entry name" value="Transpt-assoc_nodulatn_dom_bac"/>
</dbReference>
<name>A0ABY6J029_9BACT</name>
<dbReference type="SMART" id="SM00749">
    <property type="entry name" value="BON"/>
    <property type="match status" value="1"/>
</dbReference>
<dbReference type="Proteomes" id="UP001162741">
    <property type="component" value="Chromosome"/>
</dbReference>
<reference evidence="4" key="1">
    <citation type="submission" date="2022-10" db="EMBL/GenBank/DDBJ databases">
        <title>Chitinophaga sp. nov., isolated from soil.</title>
        <authorList>
            <person name="Jeon C.O."/>
        </authorList>
    </citation>
    <scope>NUCLEOTIDE SEQUENCE</scope>
    <source>
        <strain evidence="4">R8</strain>
    </source>
</reference>
<accession>A0ABY6J029</accession>
<proteinExistence type="predicted"/>
<keyword evidence="2" id="KW-0732">Signal</keyword>
<dbReference type="InterPro" id="IPR007055">
    <property type="entry name" value="BON_dom"/>
</dbReference>
<evidence type="ECO:0000256" key="1">
    <source>
        <dbReference type="SAM" id="MobiDB-lite"/>
    </source>
</evidence>
<dbReference type="Pfam" id="PF04972">
    <property type="entry name" value="BON"/>
    <property type="match status" value="2"/>
</dbReference>
<feature type="chain" id="PRO_5045268316" evidence="2">
    <location>
        <begin position="19"/>
        <end position="164"/>
    </location>
</feature>
<feature type="signal peptide" evidence="2">
    <location>
        <begin position="1"/>
        <end position="18"/>
    </location>
</feature>
<dbReference type="PROSITE" id="PS51257">
    <property type="entry name" value="PROKAR_LIPOPROTEIN"/>
    <property type="match status" value="1"/>
</dbReference>
<keyword evidence="5" id="KW-1185">Reference proteome</keyword>
<feature type="region of interest" description="Disordered" evidence="1">
    <location>
        <begin position="141"/>
        <end position="164"/>
    </location>
</feature>
<dbReference type="PANTHER" id="PTHR34606">
    <property type="entry name" value="BON DOMAIN-CONTAINING PROTEIN"/>
    <property type="match status" value="1"/>
</dbReference>
<evidence type="ECO:0000313" key="5">
    <source>
        <dbReference type="Proteomes" id="UP001162741"/>
    </source>
</evidence>
<dbReference type="PROSITE" id="PS50914">
    <property type="entry name" value="BON"/>
    <property type="match status" value="1"/>
</dbReference>
<evidence type="ECO:0000259" key="3">
    <source>
        <dbReference type="PROSITE" id="PS50914"/>
    </source>
</evidence>
<dbReference type="EMBL" id="CP107006">
    <property type="protein sequence ID" value="UYQ93023.1"/>
    <property type="molecule type" value="Genomic_DNA"/>
</dbReference>
<evidence type="ECO:0000256" key="2">
    <source>
        <dbReference type="SAM" id="SignalP"/>
    </source>
</evidence>
<evidence type="ECO:0000313" key="4">
    <source>
        <dbReference type="EMBL" id="UYQ93023.1"/>
    </source>
</evidence>
<dbReference type="Gene3D" id="3.30.1340.30">
    <property type="match status" value="1"/>
</dbReference>
<gene>
    <name evidence="4" type="ORF">MKQ68_23365</name>
</gene>
<feature type="domain" description="BON" evidence="3">
    <location>
        <begin position="18"/>
        <end position="86"/>
    </location>
</feature>
<organism evidence="4 5">
    <name type="scientific">Chitinophaga horti</name>
    <dbReference type="NCBI Taxonomy" id="2920382"/>
    <lineage>
        <taxon>Bacteria</taxon>
        <taxon>Pseudomonadati</taxon>
        <taxon>Bacteroidota</taxon>
        <taxon>Chitinophagia</taxon>
        <taxon>Chitinophagales</taxon>
        <taxon>Chitinophagaceae</taxon>
        <taxon>Chitinophaga</taxon>
    </lineage>
</organism>